<reference evidence="4 5" key="1">
    <citation type="submission" date="2017-08" db="EMBL/GenBank/DDBJ databases">
        <authorList>
            <person name="Park S.-J."/>
            <person name="Kim H."/>
        </authorList>
    </citation>
    <scope>NUCLEOTIDE SEQUENCE [LARGE SCALE GENOMIC DNA]</scope>
    <source>
        <strain evidence="5">ye3</strain>
    </source>
</reference>
<keyword evidence="5" id="KW-1185">Reference proteome</keyword>
<evidence type="ECO:0000259" key="3">
    <source>
        <dbReference type="Pfam" id="PF06414"/>
    </source>
</evidence>
<keyword evidence="2" id="KW-0067">ATP-binding</keyword>
<dbReference type="EMBL" id="CP022987">
    <property type="protein sequence ID" value="QAA94299.1"/>
    <property type="molecule type" value="Genomic_DNA"/>
</dbReference>
<dbReference type="InterPro" id="IPR010488">
    <property type="entry name" value="Zeta_toxin_domain"/>
</dbReference>
<dbReference type="Pfam" id="PF06414">
    <property type="entry name" value="Zeta_toxin"/>
    <property type="match status" value="1"/>
</dbReference>
<evidence type="ECO:0000313" key="5">
    <source>
        <dbReference type="Proteomes" id="UP000283474"/>
    </source>
</evidence>
<gene>
    <name evidence="4" type="ORF">CKA81_11000</name>
</gene>
<dbReference type="SUPFAM" id="SSF52540">
    <property type="entry name" value="P-loop containing nucleoside triphosphate hydrolases"/>
    <property type="match status" value="1"/>
</dbReference>
<keyword evidence="1" id="KW-0547">Nucleotide-binding</keyword>
<dbReference type="InterPro" id="IPR027417">
    <property type="entry name" value="P-loop_NTPase"/>
</dbReference>
<dbReference type="Gene3D" id="3.40.50.300">
    <property type="entry name" value="P-loop containing nucleotide triphosphate hydrolases"/>
    <property type="match status" value="1"/>
</dbReference>
<dbReference type="GO" id="GO:0016301">
    <property type="term" value="F:kinase activity"/>
    <property type="evidence" value="ECO:0007669"/>
    <property type="project" value="InterPro"/>
</dbReference>
<name>A0A410GDG2_9BURK</name>
<dbReference type="OrthoDB" id="9791543at2"/>
<evidence type="ECO:0000256" key="1">
    <source>
        <dbReference type="ARBA" id="ARBA00022741"/>
    </source>
</evidence>
<sequence length="216" mass="24077">MPRPALYVLAGVNGAGKSSIGGYHLTQAGLAWFNPDTFARALVLENQYSQQDANAQAWQESVRRLDEAIQNLRSFAFETTLGGLTIAHKLQSATQTHDVMIWYCGLRSPEQHIARVKLRVTQGGHDIPETKIRERWNSSVQNLIALMPRLAHLRVYDNSHQVDIGAAIPDPLLLLELAQGRRRFPATIQEAANTPDWAKPILEAAFTLDSSRDLTM</sequence>
<dbReference type="AlphaFoldDB" id="A0A410GDG2"/>
<dbReference type="Proteomes" id="UP000283474">
    <property type="component" value="Chromosome"/>
</dbReference>
<evidence type="ECO:0000256" key="2">
    <source>
        <dbReference type="ARBA" id="ARBA00022840"/>
    </source>
</evidence>
<dbReference type="GO" id="GO:0005524">
    <property type="term" value="F:ATP binding"/>
    <property type="evidence" value="ECO:0007669"/>
    <property type="project" value="UniProtKB-KW"/>
</dbReference>
<dbReference type="KEGG" id="pus:CKA81_11000"/>
<dbReference type="PANTHER" id="PTHR39206:SF1">
    <property type="entry name" value="SLL8004 PROTEIN"/>
    <property type="match status" value="1"/>
</dbReference>
<dbReference type="PANTHER" id="PTHR39206">
    <property type="entry name" value="SLL8004 PROTEIN"/>
    <property type="match status" value="1"/>
</dbReference>
<evidence type="ECO:0000313" key="4">
    <source>
        <dbReference type="EMBL" id="QAA94299.1"/>
    </source>
</evidence>
<accession>A0A410GDG2</accession>
<organism evidence="4 5">
    <name type="scientific">Pollutimonas thiosulfatoxidans</name>
    <dbReference type="NCBI Taxonomy" id="2028345"/>
    <lineage>
        <taxon>Bacteria</taxon>
        <taxon>Pseudomonadati</taxon>
        <taxon>Pseudomonadota</taxon>
        <taxon>Betaproteobacteria</taxon>
        <taxon>Burkholderiales</taxon>
        <taxon>Alcaligenaceae</taxon>
        <taxon>Pollutimonas</taxon>
    </lineage>
</organism>
<feature type="domain" description="Zeta toxin" evidence="3">
    <location>
        <begin position="3"/>
        <end position="161"/>
    </location>
</feature>
<proteinExistence type="predicted"/>
<dbReference type="RefSeq" id="WP_128355309.1">
    <property type="nucleotide sequence ID" value="NZ_CP022987.1"/>
</dbReference>
<protein>
    <recommendedName>
        <fullName evidence="3">Zeta toxin domain-containing protein</fullName>
    </recommendedName>
</protein>